<keyword evidence="3" id="KW-1185">Reference proteome</keyword>
<reference evidence="2 3" key="1">
    <citation type="submission" date="2019-02" db="EMBL/GenBank/DDBJ databases">
        <title>Deep-cultivation of Planctomycetes and their phenomic and genomic characterization uncovers novel biology.</title>
        <authorList>
            <person name="Wiegand S."/>
            <person name="Jogler M."/>
            <person name="Boedeker C."/>
            <person name="Pinto D."/>
            <person name="Vollmers J."/>
            <person name="Rivas-Marin E."/>
            <person name="Kohn T."/>
            <person name="Peeters S.H."/>
            <person name="Heuer A."/>
            <person name="Rast P."/>
            <person name="Oberbeckmann S."/>
            <person name="Bunk B."/>
            <person name="Jeske O."/>
            <person name="Meyerdierks A."/>
            <person name="Storesund J.E."/>
            <person name="Kallscheuer N."/>
            <person name="Luecker S."/>
            <person name="Lage O.M."/>
            <person name="Pohl T."/>
            <person name="Merkel B.J."/>
            <person name="Hornburger P."/>
            <person name="Mueller R.-W."/>
            <person name="Bruemmer F."/>
            <person name="Labrenz M."/>
            <person name="Spormann A.M."/>
            <person name="Op Den Camp H."/>
            <person name="Overmann J."/>
            <person name="Amann R."/>
            <person name="Jetten M.S.M."/>
            <person name="Mascher T."/>
            <person name="Medema M.H."/>
            <person name="Devos D.P."/>
            <person name="Kaster A.-K."/>
            <person name="Ovreas L."/>
            <person name="Rohde M."/>
            <person name="Galperin M.Y."/>
            <person name="Jogler C."/>
        </authorList>
    </citation>
    <scope>NUCLEOTIDE SEQUENCE [LARGE SCALE GENOMIC DNA]</scope>
    <source>
        <strain evidence="2 3">Pla52n</strain>
    </source>
</reference>
<protein>
    <submittedName>
        <fullName evidence="2">Uncharacterized protein</fullName>
    </submittedName>
</protein>
<dbReference type="AlphaFoldDB" id="A0A5C6B4K4"/>
<evidence type="ECO:0000256" key="1">
    <source>
        <dbReference type="SAM" id="MobiDB-lite"/>
    </source>
</evidence>
<dbReference type="Proteomes" id="UP000320176">
    <property type="component" value="Unassembled WGS sequence"/>
</dbReference>
<comment type="caution">
    <text evidence="2">The sequence shown here is derived from an EMBL/GenBank/DDBJ whole genome shotgun (WGS) entry which is preliminary data.</text>
</comment>
<evidence type="ECO:0000313" key="3">
    <source>
        <dbReference type="Proteomes" id="UP000320176"/>
    </source>
</evidence>
<evidence type="ECO:0000313" key="2">
    <source>
        <dbReference type="EMBL" id="TWU06216.1"/>
    </source>
</evidence>
<proteinExistence type="predicted"/>
<name>A0A5C6B4K4_9BACT</name>
<gene>
    <name evidence="2" type="ORF">Pla52n_19360</name>
</gene>
<feature type="region of interest" description="Disordered" evidence="1">
    <location>
        <begin position="20"/>
        <end position="47"/>
    </location>
</feature>
<sequence>MRRMKCEAVRARSIDYETTERGSRGAFSTRRAMPRKLAMQKTKVSPAKPSLLTKKRRPTPWRALPIASKIEARNDRARSRRMKQNAFHDAYCACVTTPTQSPRTLDFWRAIDAESKPRRCDCEEFSSQESQEIISWKLNNLGWTSCLFRALRRVDRSGLCRKRLTAPAIGSVARTWSLYRRVRLKKWLGRQTPEQALVSEGFRNDGLIVCGLTVWMSKPITTTARRGIRSQQNKRNRYTKRHREHSDTRVLQICAIRRTARHKVQLYALRSLCQEKDDPSCGFLSPMDLTNRHFCGRQESAETGVH</sequence>
<accession>A0A5C6B4K4</accession>
<organism evidence="2 3">
    <name type="scientific">Stieleria varia</name>
    <dbReference type="NCBI Taxonomy" id="2528005"/>
    <lineage>
        <taxon>Bacteria</taxon>
        <taxon>Pseudomonadati</taxon>
        <taxon>Planctomycetota</taxon>
        <taxon>Planctomycetia</taxon>
        <taxon>Pirellulales</taxon>
        <taxon>Pirellulaceae</taxon>
        <taxon>Stieleria</taxon>
    </lineage>
</organism>
<dbReference type="EMBL" id="SJPN01000002">
    <property type="protein sequence ID" value="TWU06216.1"/>
    <property type="molecule type" value="Genomic_DNA"/>
</dbReference>